<dbReference type="KEGG" id="paca:ID47_03020"/>
<reference evidence="2 3" key="1">
    <citation type="submission" date="2014-07" db="EMBL/GenBank/DDBJ databases">
        <title>Comparative genomic insights into amoeba endosymbionts belonging to the families of Holosporaceae and Candidatus Midichloriaceae within Rickettsiales.</title>
        <authorList>
            <person name="Wang Z."/>
            <person name="Wu M."/>
        </authorList>
    </citation>
    <scope>NUCLEOTIDE SEQUENCE [LARGE SCALE GENOMIC DNA]</scope>
    <source>
        <strain evidence="2">PRA3</strain>
    </source>
</reference>
<evidence type="ECO:0000313" key="3">
    <source>
        <dbReference type="Proteomes" id="UP000028926"/>
    </source>
</evidence>
<organism evidence="2 3">
    <name type="scientific">Candidatus Odyssella acanthamoebae</name>
    <dbReference type="NCBI Taxonomy" id="91604"/>
    <lineage>
        <taxon>Bacteria</taxon>
        <taxon>Pseudomonadati</taxon>
        <taxon>Pseudomonadota</taxon>
        <taxon>Alphaproteobacteria</taxon>
        <taxon>Holosporales</taxon>
        <taxon>Candidatus Paracaedibacteraceae</taxon>
        <taxon>Candidatus Odyssella</taxon>
    </lineage>
</organism>
<dbReference type="AlphaFoldDB" id="A0A077AWC4"/>
<dbReference type="HOGENOM" id="CLU_1599723_0_0_5"/>
<dbReference type="EMBL" id="CP008941">
    <property type="protein sequence ID" value="AIK95928.1"/>
    <property type="molecule type" value="Genomic_DNA"/>
</dbReference>
<proteinExistence type="predicted"/>
<feature type="region of interest" description="Disordered" evidence="1">
    <location>
        <begin position="118"/>
        <end position="137"/>
    </location>
</feature>
<dbReference type="RefSeq" id="WP_038463614.1">
    <property type="nucleotide sequence ID" value="NZ_CP008941.1"/>
</dbReference>
<evidence type="ECO:0000256" key="1">
    <source>
        <dbReference type="SAM" id="MobiDB-lite"/>
    </source>
</evidence>
<keyword evidence="3" id="KW-1185">Reference proteome</keyword>
<feature type="compositionally biased region" description="Basic and acidic residues" evidence="1">
    <location>
        <begin position="121"/>
        <end position="130"/>
    </location>
</feature>
<gene>
    <name evidence="2" type="ORF">ID47_03020</name>
</gene>
<sequence length="166" mass="18845">MKLLIIIICAWIYTGYLNNACTAEITELAEQTELLELPDLPEPNSGSYYIKKVQAEDLTLLLELENITVEEEKKLTLPFITISAEENLPSPIEVSSIKKRFNIASFLTATPRVREKKAPKRNCESLKKETVPSSQELEDVLEKTFKNPLYKLGEEGLEEWEKPASS</sequence>
<accession>A0A077AWC4</accession>
<dbReference type="Proteomes" id="UP000028926">
    <property type="component" value="Chromosome"/>
</dbReference>
<protein>
    <submittedName>
        <fullName evidence="2">Uncharacterized protein</fullName>
    </submittedName>
</protein>
<evidence type="ECO:0000313" key="2">
    <source>
        <dbReference type="EMBL" id="AIK95928.1"/>
    </source>
</evidence>
<name>A0A077AWC4_9PROT</name>